<dbReference type="Gene3D" id="3.60.21.10">
    <property type="match status" value="1"/>
</dbReference>
<organism evidence="4 5">
    <name type="scientific">Desulfobotulus pelophilus</name>
    <dbReference type="NCBI Taxonomy" id="2823377"/>
    <lineage>
        <taxon>Bacteria</taxon>
        <taxon>Pseudomonadati</taxon>
        <taxon>Thermodesulfobacteriota</taxon>
        <taxon>Desulfobacteria</taxon>
        <taxon>Desulfobacterales</taxon>
        <taxon>Desulfobacteraceae</taxon>
        <taxon>Desulfobotulus</taxon>
    </lineage>
</organism>
<dbReference type="EC" id="3.1.4.-" evidence="2"/>
<dbReference type="SUPFAM" id="SSF56300">
    <property type="entry name" value="Metallo-dependent phosphatases"/>
    <property type="match status" value="1"/>
</dbReference>
<dbReference type="PANTHER" id="PTHR11124">
    <property type="entry name" value="VACUOLAR SORTING PROTEIN VPS29"/>
    <property type="match status" value="1"/>
</dbReference>
<dbReference type="Proteomes" id="UP001209681">
    <property type="component" value="Unassembled WGS sequence"/>
</dbReference>
<dbReference type="Pfam" id="PF12850">
    <property type="entry name" value="Metallophos_2"/>
    <property type="match status" value="1"/>
</dbReference>
<dbReference type="InterPro" id="IPR024654">
    <property type="entry name" value="Calcineurin-like_PHP_lpxH"/>
</dbReference>
<dbReference type="InterPro" id="IPR029052">
    <property type="entry name" value="Metallo-depent_PP-like"/>
</dbReference>
<evidence type="ECO:0000259" key="3">
    <source>
        <dbReference type="Pfam" id="PF12850"/>
    </source>
</evidence>
<dbReference type="InterPro" id="IPR000979">
    <property type="entry name" value="Phosphodiesterase_MJ0936/Vps29"/>
</dbReference>
<feature type="domain" description="Calcineurin-like phosphoesterase" evidence="3">
    <location>
        <begin position="10"/>
        <end position="158"/>
    </location>
</feature>
<sequence length="171" mass="18529">MEAEADSGIRIGVLSDTHLERADEGLSRIREEVFASVSLILHAGDIIHPSVLDCFHDVEVLAVCGNCDGPLVREICPVTRIVPIGPVSIGLIHGWGERSGVMERARHSFENVDAVVFGHTHEPECRMLDGVLMFNPGSYTDNRRGAWPRTVGILTISSNGGISGNIFPVSF</sequence>
<keyword evidence="5" id="KW-1185">Reference proteome</keyword>
<evidence type="ECO:0000256" key="1">
    <source>
        <dbReference type="ARBA" id="ARBA00008950"/>
    </source>
</evidence>
<accession>A0ABT3NCE7</accession>
<gene>
    <name evidence="4" type="ORF">OOT00_14235</name>
</gene>
<protein>
    <recommendedName>
        <fullName evidence="2">Phosphoesterase</fullName>
        <ecNumber evidence="2">3.1.4.-</ecNumber>
    </recommendedName>
</protein>
<reference evidence="4 5" key="1">
    <citation type="submission" date="2022-11" db="EMBL/GenBank/DDBJ databases">
        <title>Desulfobotulus tamanensis H1 sp. nov. - anaerobic, alkaliphilic, sulphate reducing bacterium isolated from terrestrial mud volcano.</title>
        <authorList>
            <person name="Frolova A."/>
            <person name="Merkel A.Y."/>
            <person name="Slobodkin A.I."/>
        </authorList>
    </citation>
    <scope>NUCLEOTIDE SEQUENCE [LARGE SCALE GENOMIC DNA]</scope>
    <source>
        <strain evidence="4 5">H1</strain>
    </source>
</reference>
<name>A0ABT3NCE7_9BACT</name>
<comment type="caution">
    <text evidence="4">The sequence shown here is derived from an EMBL/GenBank/DDBJ whole genome shotgun (WGS) entry which is preliminary data.</text>
</comment>
<comment type="similarity">
    <text evidence="1 2">Belongs to the metallophosphoesterase superfamily. YfcE family.</text>
</comment>
<evidence type="ECO:0000256" key="2">
    <source>
        <dbReference type="RuleBase" id="RU362039"/>
    </source>
</evidence>
<evidence type="ECO:0000313" key="5">
    <source>
        <dbReference type="Proteomes" id="UP001209681"/>
    </source>
</evidence>
<comment type="cofactor">
    <cofactor evidence="2">
        <name>a divalent metal cation</name>
        <dbReference type="ChEBI" id="CHEBI:60240"/>
    </cofactor>
</comment>
<keyword evidence="2" id="KW-0479">Metal-binding</keyword>
<evidence type="ECO:0000313" key="4">
    <source>
        <dbReference type="EMBL" id="MCW7755143.1"/>
    </source>
</evidence>
<dbReference type="RefSeq" id="WP_265426066.1">
    <property type="nucleotide sequence ID" value="NZ_JAPFPW010000022.1"/>
</dbReference>
<dbReference type="EMBL" id="JAPFPW010000022">
    <property type="protein sequence ID" value="MCW7755143.1"/>
    <property type="molecule type" value="Genomic_DNA"/>
</dbReference>
<proteinExistence type="inferred from homology"/>
<dbReference type="NCBIfam" id="TIGR00040">
    <property type="entry name" value="yfcE"/>
    <property type="match status" value="1"/>
</dbReference>